<name>A0A3M7RBF8_BRAPC</name>
<protein>
    <submittedName>
        <fullName evidence="1">Uncharacterized protein</fullName>
    </submittedName>
</protein>
<evidence type="ECO:0000313" key="1">
    <source>
        <dbReference type="EMBL" id="RNA20870.1"/>
    </source>
</evidence>
<evidence type="ECO:0000313" key="2">
    <source>
        <dbReference type="Proteomes" id="UP000276133"/>
    </source>
</evidence>
<comment type="caution">
    <text evidence="1">The sequence shown here is derived from an EMBL/GenBank/DDBJ whole genome shotgun (WGS) entry which is preliminary data.</text>
</comment>
<dbReference type="EMBL" id="REGN01003769">
    <property type="protein sequence ID" value="RNA20870.1"/>
    <property type="molecule type" value="Genomic_DNA"/>
</dbReference>
<organism evidence="1 2">
    <name type="scientific">Brachionus plicatilis</name>
    <name type="common">Marine rotifer</name>
    <name type="synonym">Brachionus muelleri</name>
    <dbReference type="NCBI Taxonomy" id="10195"/>
    <lineage>
        <taxon>Eukaryota</taxon>
        <taxon>Metazoa</taxon>
        <taxon>Spiralia</taxon>
        <taxon>Gnathifera</taxon>
        <taxon>Rotifera</taxon>
        <taxon>Eurotatoria</taxon>
        <taxon>Monogononta</taxon>
        <taxon>Pseudotrocha</taxon>
        <taxon>Ploima</taxon>
        <taxon>Brachionidae</taxon>
        <taxon>Brachionus</taxon>
    </lineage>
</organism>
<sequence length="67" mass="7803">MRKRSCFYLNGKKIRQLGISQGTKTTTLSQYSAFESDATSNKLKITVNFIYTSLENHLSSYNFFLYF</sequence>
<accession>A0A3M7RBF8</accession>
<keyword evidence="2" id="KW-1185">Reference proteome</keyword>
<reference evidence="1 2" key="1">
    <citation type="journal article" date="2018" name="Sci. Rep.">
        <title>Genomic signatures of local adaptation to the degree of environmental predictability in rotifers.</title>
        <authorList>
            <person name="Franch-Gras L."/>
            <person name="Hahn C."/>
            <person name="Garcia-Roger E.M."/>
            <person name="Carmona M.J."/>
            <person name="Serra M."/>
            <person name="Gomez A."/>
        </authorList>
    </citation>
    <scope>NUCLEOTIDE SEQUENCE [LARGE SCALE GENOMIC DNA]</scope>
    <source>
        <strain evidence="1">HYR1</strain>
    </source>
</reference>
<dbReference type="Proteomes" id="UP000276133">
    <property type="component" value="Unassembled WGS sequence"/>
</dbReference>
<dbReference type="AlphaFoldDB" id="A0A3M7RBF8"/>
<gene>
    <name evidence="1" type="ORF">BpHYR1_006279</name>
</gene>
<proteinExistence type="predicted"/>